<sequence>MDLRNSLPQMCAGRICAVMTRPIPGYNHTFMLCSLVNNNFMPLNNVALYLDSEKNHLVPVPREALLEPPRLADGHPMSAVFADIDFRGGHAVGQYCGDSVHLPQYGSPSFGDTINEDEELSLHEDQLQSNNSQILALS</sequence>
<reference evidence="2" key="1">
    <citation type="submission" date="2018-01" db="EMBL/GenBank/DDBJ databases">
        <authorList>
            <person name="Alioto T."/>
            <person name="Alioto T."/>
        </authorList>
    </citation>
    <scope>NUCLEOTIDE SEQUENCE [LARGE SCALE GENOMIC DNA]</scope>
</reference>
<keyword evidence="2" id="KW-1185">Reference proteome</keyword>
<name>A0A3B0K8W8_DROGU</name>
<evidence type="ECO:0000313" key="1">
    <source>
        <dbReference type="EMBL" id="SPP89793.1"/>
    </source>
</evidence>
<proteinExistence type="predicted"/>
<dbReference type="Proteomes" id="UP000268350">
    <property type="component" value="Unassembled WGS sequence"/>
</dbReference>
<gene>
    <name evidence="1" type="ORF">DGUA_6G020510</name>
</gene>
<protein>
    <submittedName>
        <fullName evidence="1">Uncharacterized protein</fullName>
    </submittedName>
</protein>
<dbReference type="EMBL" id="OUUW01000031">
    <property type="protein sequence ID" value="SPP89793.1"/>
    <property type="molecule type" value="Genomic_DNA"/>
</dbReference>
<organism evidence="1 2">
    <name type="scientific">Drosophila guanche</name>
    <name type="common">Fruit fly</name>
    <dbReference type="NCBI Taxonomy" id="7266"/>
    <lineage>
        <taxon>Eukaryota</taxon>
        <taxon>Metazoa</taxon>
        <taxon>Ecdysozoa</taxon>
        <taxon>Arthropoda</taxon>
        <taxon>Hexapoda</taxon>
        <taxon>Insecta</taxon>
        <taxon>Pterygota</taxon>
        <taxon>Neoptera</taxon>
        <taxon>Endopterygota</taxon>
        <taxon>Diptera</taxon>
        <taxon>Brachycera</taxon>
        <taxon>Muscomorpha</taxon>
        <taxon>Ephydroidea</taxon>
        <taxon>Drosophilidae</taxon>
        <taxon>Drosophila</taxon>
        <taxon>Sophophora</taxon>
    </lineage>
</organism>
<evidence type="ECO:0000313" key="2">
    <source>
        <dbReference type="Proteomes" id="UP000268350"/>
    </source>
</evidence>
<dbReference type="AlphaFoldDB" id="A0A3B0K8W8"/>
<accession>A0A3B0K8W8</accession>
<dbReference type="OrthoDB" id="6381815at2759"/>